<feature type="compositionally biased region" description="Polar residues" evidence="7">
    <location>
        <begin position="213"/>
        <end position="227"/>
    </location>
</feature>
<evidence type="ECO:0000259" key="9">
    <source>
        <dbReference type="Pfam" id="PF13839"/>
    </source>
</evidence>
<evidence type="ECO:0000256" key="5">
    <source>
        <dbReference type="ARBA" id="ARBA00022989"/>
    </source>
</evidence>
<gene>
    <name evidence="12" type="primary">LOC111019383</name>
</gene>
<dbReference type="AlphaFoldDB" id="A0A6J1DC77"/>
<dbReference type="PANTHER" id="PTHR32285:SF22">
    <property type="entry name" value="PROTEIN TRICHOME BIREFRINGENCE"/>
    <property type="match status" value="1"/>
</dbReference>
<dbReference type="Proteomes" id="UP000504603">
    <property type="component" value="Unplaced"/>
</dbReference>
<evidence type="ECO:0000259" key="10">
    <source>
        <dbReference type="Pfam" id="PF14416"/>
    </source>
</evidence>
<comment type="similarity">
    <text evidence="2">Belongs to the PC-esterase family. TBL subfamily.</text>
</comment>
<dbReference type="KEGG" id="mcha:111019383"/>
<evidence type="ECO:0000256" key="1">
    <source>
        <dbReference type="ARBA" id="ARBA00004167"/>
    </source>
</evidence>
<evidence type="ECO:0000256" key="2">
    <source>
        <dbReference type="ARBA" id="ARBA00007727"/>
    </source>
</evidence>
<keyword evidence="11" id="KW-1185">Reference proteome</keyword>
<dbReference type="PANTHER" id="PTHR32285">
    <property type="entry name" value="PROTEIN TRICHOME BIREFRINGENCE-LIKE 9-RELATED"/>
    <property type="match status" value="1"/>
</dbReference>
<feature type="domain" description="Trichome birefringence-like N-terminal" evidence="10">
    <location>
        <begin position="272"/>
        <end position="325"/>
    </location>
</feature>
<dbReference type="InterPro" id="IPR026057">
    <property type="entry name" value="TBL_C"/>
</dbReference>
<dbReference type="InterPro" id="IPR029962">
    <property type="entry name" value="TBL"/>
</dbReference>
<evidence type="ECO:0000256" key="7">
    <source>
        <dbReference type="SAM" id="MobiDB-lite"/>
    </source>
</evidence>
<organism evidence="11 12">
    <name type="scientific">Momordica charantia</name>
    <name type="common">Bitter gourd</name>
    <name type="synonym">Balsam pear</name>
    <dbReference type="NCBI Taxonomy" id="3673"/>
    <lineage>
        <taxon>Eukaryota</taxon>
        <taxon>Viridiplantae</taxon>
        <taxon>Streptophyta</taxon>
        <taxon>Embryophyta</taxon>
        <taxon>Tracheophyta</taxon>
        <taxon>Spermatophyta</taxon>
        <taxon>Magnoliopsida</taxon>
        <taxon>eudicotyledons</taxon>
        <taxon>Gunneridae</taxon>
        <taxon>Pentapetalae</taxon>
        <taxon>rosids</taxon>
        <taxon>fabids</taxon>
        <taxon>Cucurbitales</taxon>
        <taxon>Cucurbitaceae</taxon>
        <taxon>Momordiceae</taxon>
        <taxon>Momordica</taxon>
    </lineage>
</organism>
<dbReference type="GO" id="GO:0016020">
    <property type="term" value="C:membrane"/>
    <property type="evidence" value="ECO:0007669"/>
    <property type="project" value="UniProtKB-SubCell"/>
</dbReference>
<dbReference type="OrthoDB" id="630188at2759"/>
<evidence type="ECO:0000313" key="12">
    <source>
        <dbReference type="RefSeq" id="XP_022151453.1"/>
    </source>
</evidence>
<evidence type="ECO:0000256" key="6">
    <source>
        <dbReference type="ARBA" id="ARBA00023136"/>
    </source>
</evidence>
<feature type="region of interest" description="Disordered" evidence="7">
    <location>
        <begin position="102"/>
        <end position="267"/>
    </location>
</feature>
<feature type="domain" description="Trichome birefringence-like C-terminal" evidence="9">
    <location>
        <begin position="326"/>
        <end position="611"/>
    </location>
</feature>
<reference evidence="12" key="1">
    <citation type="submission" date="2025-08" db="UniProtKB">
        <authorList>
            <consortium name="RefSeq"/>
        </authorList>
    </citation>
    <scope>IDENTIFICATION</scope>
    <source>
        <strain evidence="12">OHB3-1</strain>
    </source>
</reference>
<dbReference type="GO" id="GO:0005794">
    <property type="term" value="C:Golgi apparatus"/>
    <property type="evidence" value="ECO:0007669"/>
    <property type="project" value="TreeGrafter"/>
</dbReference>
<accession>A0A6J1DC77</accession>
<dbReference type="GO" id="GO:0016413">
    <property type="term" value="F:O-acetyltransferase activity"/>
    <property type="evidence" value="ECO:0007669"/>
    <property type="project" value="InterPro"/>
</dbReference>
<feature type="compositionally biased region" description="Polar residues" evidence="7">
    <location>
        <begin position="182"/>
        <end position="199"/>
    </location>
</feature>
<evidence type="ECO:0000256" key="8">
    <source>
        <dbReference type="SAM" id="Phobius"/>
    </source>
</evidence>
<dbReference type="RefSeq" id="XP_022151453.1">
    <property type="nucleotide sequence ID" value="XM_022295761.1"/>
</dbReference>
<name>A0A6J1DC77_MOMCH</name>
<keyword evidence="6 8" id="KW-0472">Membrane</keyword>
<feature type="transmembrane region" description="Helical" evidence="8">
    <location>
        <begin position="33"/>
        <end position="51"/>
    </location>
</feature>
<keyword evidence="5 8" id="KW-1133">Transmembrane helix</keyword>
<keyword evidence="3 8" id="KW-0812">Transmembrane</keyword>
<proteinExistence type="inferred from homology"/>
<evidence type="ECO:0000256" key="3">
    <source>
        <dbReference type="ARBA" id="ARBA00022692"/>
    </source>
</evidence>
<feature type="compositionally biased region" description="Basic and acidic residues" evidence="7">
    <location>
        <begin position="131"/>
        <end position="147"/>
    </location>
</feature>
<evidence type="ECO:0000313" key="11">
    <source>
        <dbReference type="Proteomes" id="UP000504603"/>
    </source>
</evidence>
<keyword evidence="4" id="KW-0735">Signal-anchor</keyword>
<dbReference type="InterPro" id="IPR025846">
    <property type="entry name" value="TBL_N"/>
</dbReference>
<dbReference type="GeneID" id="111019383"/>
<evidence type="ECO:0000256" key="4">
    <source>
        <dbReference type="ARBA" id="ARBA00022968"/>
    </source>
</evidence>
<comment type="subcellular location">
    <subcellularLocation>
        <location evidence="1">Membrane</location>
        <topology evidence="1">Single-pass membrane protein</topology>
    </subcellularLocation>
</comment>
<dbReference type="Pfam" id="PF14416">
    <property type="entry name" value="PMR5N"/>
    <property type="match status" value="1"/>
</dbReference>
<dbReference type="Pfam" id="PF13839">
    <property type="entry name" value="PC-Esterase"/>
    <property type="match status" value="1"/>
</dbReference>
<protein>
    <submittedName>
        <fullName evidence="12">Protein trichome birefringence</fullName>
    </submittedName>
</protein>
<sequence length="623" mass="69610">MADVTKYQPINGGNLVSDVKSLFSILKTRRTMAFAYGFMFAFVVFTAFLAFNPSTTTTFSPSFSSIFGGGNSVTGNSSDGASGSRYSSFFSYFFPNGSFEQSNRVVPPPAPEANLSRSSNATVQPPVVDTEPPRVKNRTEVNGDQTKRTVVPENPPAGNQTLGLPVSPPTAIQPPTDAAKNDAQSTQVSEVPNSNQTKSLPAKAPPVADDQVKSSGLKSIPSQNSSSKTEEKQVAEGTSPANYTAPLSKKQKGEMSPDSGESAKQNDLESLKNCDFFDGEWVPDDSYPLYKPGSCGLIDEQFNCHLNGRPDKNHQKLKWKPKGCDLPRLDGGRMLDMLKGKRLVFVGDSLNRNMWESLVCILRNSVKDQSKVFEAHGRQVFRGEAAYSFIFKDYNCTVEFFVSPFLVRESEVPDKNGKKKETLRLDLVGKSSDQYKGADIIVFNTGHWWTHDKTARGKDYYQEGSHVYEVLNVLEAFRKAITTWARWVDRNINPMKSIVFFRGYSASHFSGGQWNSGGQCSSETEPIKNETFLKRYPPKMVVLERVLKGMKTHVTYLNITKMTDFRKDGHPSIYRKQNLTEEERKSPLRFQDCSHWCLPGVPDAWNEILFAELLLKQQQQTRT</sequence>